<dbReference type="GeneID" id="92928107"/>
<feature type="domain" description="DUF5689" evidence="3">
    <location>
        <begin position="199"/>
        <end position="401"/>
    </location>
</feature>
<evidence type="ECO:0000256" key="1">
    <source>
        <dbReference type="SAM" id="MobiDB-lite"/>
    </source>
</evidence>
<dbReference type="AlphaFoldDB" id="A0A495VP97"/>
<dbReference type="InterPro" id="IPR045939">
    <property type="entry name" value="YhcR_N"/>
</dbReference>
<accession>A0A495VP97</accession>
<organism evidence="5 6">
    <name type="scientific">Coprobacter fastidiosus NSB1 = JCM 33896</name>
    <dbReference type="NCBI Taxonomy" id="1349822"/>
    <lineage>
        <taxon>Bacteria</taxon>
        <taxon>Pseudomonadati</taxon>
        <taxon>Bacteroidota</taxon>
        <taxon>Bacteroidia</taxon>
        <taxon>Bacteroidales</taxon>
        <taxon>Barnesiellaceae</taxon>
        <taxon>Coprobacter</taxon>
    </lineage>
</organism>
<dbReference type="EMBL" id="RBXN01000008">
    <property type="protein sequence ID" value="RKT50165.1"/>
    <property type="molecule type" value="Genomic_DNA"/>
</dbReference>
<feature type="region of interest" description="Disordered" evidence="1">
    <location>
        <begin position="25"/>
        <end position="52"/>
    </location>
</feature>
<feature type="signal peptide" evidence="2">
    <location>
        <begin position="1"/>
        <end position="24"/>
    </location>
</feature>
<dbReference type="PROSITE" id="PS51257">
    <property type="entry name" value="PROKAR_LIPOPROTEIN"/>
    <property type="match status" value="1"/>
</dbReference>
<protein>
    <submittedName>
        <fullName evidence="5">Uncharacterized protein</fullName>
    </submittedName>
</protein>
<dbReference type="Proteomes" id="UP000269493">
    <property type="component" value="Unassembled WGS sequence"/>
</dbReference>
<dbReference type="Pfam" id="PF18942">
    <property type="entry name" value="DUF5689"/>
    <property type="match status" value="1"/>
</dbReference>
<name>A0A495VP97_9BACT</name>
<comment type="caution">
    <text evidence="5">The sequence shown here is derived from an EMBL/GenBank/DDBJ whole genome shotgun (WGS) entry which is preliminary data.</text>
</comment>
<dbReference type="InterPro" id="IPR043744">
    <property type="entry name" value="DUF5689"/>
</dbReference>
<gene>
    <name evidence="5" type="ORF">BC742_2270</name>
</gene>
<evidence type="ECO:0000256" key="2">
    <source>
        <dbReference type="SAM" id="SignalP"/>
    </source>
</evidence>
<keyword evidence="6" id="KW-1185">Reference proteome</keyword>
<sequence>MKAMRKLVWMLLAVSMVGFTSCDSDDDDWIDDGGQGSGGSDEGGVATPSGSGTYADPWNVAAAKENQDTDYKFVKGFIVGQVPSGDLEEAQFEAPFSGTSVSGEPLTEGQNILIAATADEKNVNNCLVVQLNPGALRTGLNLITEGNAAKVLGKEVILQGNLEKYFGVAGMKSSSYATLVESGEEFGAIIDPDGDFNVPEISIADIRAMHQGSDITITEDKKLVGVVISDVVNNNISSLKQLYVAAEDNSCGIVVFCSENASFNLGDKIEVRVKDLSLENYKGLLELNGVPLVNIRKVGTGTITPRQTTVAEVIANIDQWQSTLVTVQGEYIPKLDTGTFGADKKATTNTIKDGETTINSYVSGYAKFYSETVPTGVKTITGIAGVNNNTPQLNIRNVDDIK</sequence>
<evidence type="ECO:0000313" key="6">
    <source>
        <dbReference type="Proteomes" id="UP000269493"/>
    </source>
</evidence>
<reference evidence="5 6" key="1">
    <citation type="submission" date="2018-10" db="EMBL/GenBank/DDBJ databases">
        <title>Genomic Encyclopedia of Archaeal and Bacterial Type Strains, Phase II (KMG-II): from individual species to whole genera.</title>
        <authorList>
            <person name="Goeker M."/>
        </authorList>
    </citation>
    <scope>NUCLEOTIDE SEQUENCE [LARGE SCALE GENOMIC DNA]</scope>
    <source>
        <strain evidence="5 6">NSB1</strain>
    </source>
</reference>
<keyword evidence="2" id="KW-0732">Signal</keyword>
<dbReference type="RefSeq" id="WP_022390929.1">
    <property type="nucleotide sequence ID" value="NZ_KI440834.1"/>
</dbReference>
<feature type="domain" description="Endonuclease YhcR N-terminal" evidence="4">
    <location>
        <begin position="59"/>
        <end position="177"/>
    </location>
</feature>
<evidence type="ECO:0000313" key="5">
    <source>
        <dbReference type="EMBL" id="RKT50165.1"/>
    </source>
</evidence>
<dbReference type="Pfam" id="PF19886">
    <property type="entry name" value="DUF6359"/>
    <property type="match status" value="1"/>
</dbReference>
<evidence type="ECO:0000259" key="4">
    <source>
        <dbReference type="Pfam" id="PF19886"/>
    </source>
</evidence>
<dbReference type="OrthoDB" id="1079888at2"/>
<feature type="chain" id="PRO_5019856031" evidence="2">
    <location>
        <begin position="25"/>
        <end position="402"/>
    </location>
</feature>
<evidence type="ECO:0000259" key="3">
    <source>
        <dbReference type="Pfam" id="PF18942"/>
    </source>
</evidence>
<feature type="compositionally biased region" description="Gly residues" evidence="1">
    <location>
        <begin position="33"/>
        <end position="42"/>
    </location>
</feature>
<proteinExistence type="predicted"/>